<accession>A0A3P6QPW6</accession>
<protein>
    <submittedName>
        <fullName evidence="1">Uncharacterized protein</fullName>
    </submittedName>
</protein>
<dbReference type="OrthoDB" id="45365at2759"/>
<keyword evidence="2" id="KW-1185">Reference proteome</keyword>
<dbReference type="SUPFAM" id="SSF117281">
    <property type="entry name" value="Kelch motif"/>
    <property type="match status" value="1"/>
</dbReference>
<dbReference type="Gene3D" id="2.120.10.80">
    <property type="entry name" value="Kelch-type beta propeller"/>
    <property type="match status" value="1"/>
</dbReference>
<evidence type="ECO:0000313" key="1">
    <source>
        <dbReference type="EMBL" id="VDK45690.1"/>
    </source>
</evidence>
<sequence length="154" mass="16841">MPDMRKKRSWTAAAALPDGRLFLFGGVGGDNSVEFCCLTGWRKTRSSKTDAFWREAAPMDWCCAERYGLAATVFQQNILVAGGAPKNEKAVQVFHPPAVGKDALGQWTQLNAQKLNKERVVFSLLVYQGRIFALGSCFSSVVGFGAECTFQAIP</sequence>
<gene>
    <name evidence="1" type="ORF">DILT_LOCUS1510</name>
</gene>
<dbReference type="Proteomes" id="UP000281553">
    <property type="component" value="Unassembled WGS sequence"/>
</dbReference>
<proteinExistence type="predicted"/>
<name>A0A3P6QPW6_DIBLA</name>
<dbReference type="AlphaFoldDB" id="A0A3P6QPW6"/>
<dbReference type="InterPro" id="IPR015915">
    <property type="entry name" value="Kelch-typ_b-propeller"/>
</dbReference>
<reference evidence="1 2" key="1">
    <citation type="submission" date="2018-11" db="EMBL/GenBank/DDBJ databases">
        <authorList>
            <consortium name="Pathogen Informatics"/>
        </authorList>
    </citation>
    <scope>NUCLEOTIDE SEQUENCE [LARGE SCALE GENOMIC DNA]</scope>
</reference>
<dbReference type="EMBL" id="UYRU01010525">
    <property type="protein sequence ID" value="VDK45690.1"/>
    <property type="molecule type" value="Genomic_DNA"/>
</dbReference>
<organism evidence="1 2">
    <name type="scientific">Dibothriocephalus latus</name>
    <name type="common">Fish tapeworm</name>
    <name type="synonym">Diphyllobothrium latum</name>
    <dbReference type="NCBI Taxonomy" id="60516"/>
    <lineage>
        <taxon>Eukaryota</taxon>
        <taxon>Metazoa</taxon>
        <taxon>Spiralia</taxon>
        <taxon>Lophotrochozoa</taxon>
        <taxon>Platyhelminthes</taxon>
        <taxon>Cestoda</taxon>
        <taxon>Eucestoda</taxon>
        <taxon>Diphyllobothriidea</taxon>
        <taxon>Diphyllobothriidae</taxon>
        <taxon>Dibothriocephalus</taxon>
    </lineage>
</organism>
<evidence type="ECO:0000313" key="2">
    <source>
        <dbReference type="Proteomes" id="UP000281553"/>
    </source>
</evidence>